<protein>
    <submittedName>
        <fullName evidence="1">Uncharacterized protein</fullName>
    </submittedName>
</protein>
<reference evidence="1 2" key="2">
    <citation type="journal article" date="2022" name="Mol. Ecol. Resour.">
        <title>The genomes of chicory, endive, great burdock and yacon provide insights into Asteraceae paleo-polyploidization history and plant inulin production.</title>
        <authorList>
            <person name="Fan W."/>
            <person name="Wang S."/>
            <person name="Wang H."/>
            <person name="Wang A."/>
            <person name="Jiang F."/>
            <person name="Liu H."/>
            <person name="Zhao H."/>
            <person name="Xu D."/>
            <person name="Zhang Y."/>
        </authorList>
    </citation>
    <scope>NUCLEOTIDE SEQUENCE [LARGE SCALE GENOMIC DNA]</scope>
    <source>
        <strain evidence="2">cv. Niubang</strain>
    </source>
</reference>
<reference evidence="2" key="1">
    <citation type="journal article" date="2022" name="Mol. Ecol. Resour.">
        <title>The genomes of chicory, endive, great burdock and yacon provide insights into Asteraceae palaeo-polyploidization history and plant inulin production.</title>
        <authorList>
            <person name="Fan W."/>
            <person name="Wang S."/>
            <person name="Wang H."/>
            <person name="Wang A."/>
            <person name="Jiang F."/>
            <person name="Liu H."/>
            <person name="Zhao H."/>
            <person name="Xu D."/>
            <person name="Zhang Y."/>
        </authorList>
    </citation>
    <scope>NUCLEOTIDE SEQUENCE [LARGE SCALE GENOMIC DNA]</scope>
    <source>
        <strain evidence="2">cv. Niubang</strain>
    </source>
</reference>
<organism evidence="1 2">
    <name type="scientific">Arctium lappa</name>
    <name type="common">Greater burdock</name>
    <name type="synonym">Lappa major</name>
    <dbReference type="NCBI Taxonomy" id="4217"/>
    <lineage>
        <taxon>Eukaryota</taxon>
        <taxon>Viridiplantae</taxon>
        <taxon>Streptophyta</taxon>
        <taxon>Embryophyta</taxon>
        <taxon>Tracheophyta</taxon>
        <taxon>Spermatophyta</taxon>
        <taxon>Magnoliopsida</taxon>
        <taxon>eudicotyledons</taxon>
        <taxon>Gunneridae</taxon>
        <taxon>Pentapetalae</taxon>
        <taxon>asterids</taxon>
        <taxon>campanulids</taxon>
        <taxon>Asterales</taxon>
        <taxon>Asteraceae</taxon>
        <taxon>Carduoideae</taxon>
        <taxon>Cardueae</taxon>
        <taxon>Arctiinae</taxon>
        <taxon>Arctium</taxon>
    </lineage>
</organism>
<proteinExistence type="predicted"/>
<gene>
    <name evidence="1" type="ORF">L6452_05623</name>
</gene>
<name>A0ACB9EHD5_ARCLA</name>
<accession>A0ACB9EHD5</accession>
<dbReference type="Proteomes" id="UP001055879">
    <property type="component" value="Linkage Group LG02"/>
</dbReference>
<dbReference type="EMBL" id="CM042048">
    <property type="protein sequence ID" value="KAI3758075.1"/>
    <property type="molecule type" value="Genomic_DNA"/>
</dbReference>
<evidence type="ECO:0000313" key="2">
    <source>
        <dbReference type="Proteomes" id="UP001055879"/>
    </source>
</evidence>
<comment type="caution">
    <text evidence="1">The sequence shown here is derived from an EMBL/GenBank/DDBJ whole genome shotgun (WGS) entry which is preliminary data.</text>
</comment>
<sequence>MLQDSDLMELEKNVELSWLKLVEPFDKMMDQLVVVWGAINHLKSVKDTPELRSSIEEIQPEKVEFDLKLGQSKPIYNAYKAIRESPDWATLRRNLSSGFHDFFLELTKLTRKFEENVLDATKKFEKLITDKKETEGLPATSLGLVAQTV</sequence>
<evidence type="ECO:0000313" key="1">
    <source>
        <dbReference type="EMBL" id="KAI3758075.1"/>
    </source>
</evidence>
<keyword evidence="2" id="KW-1185">Reference proteome</keyword>